<dbReference type="InterPro" id="IPR035890">
    <property type="entry name" value="Anti-sigma-28_factor_FlgM_sf"/>
</dbReference>
<comment type="similarity">
    <text evidence="1">Belongs to the FlgM family.</text>
</comment>
<keyword evidence="8" id="KW-0969">Cilium</keyword>
<dbReference type="Pfam" id="PF04316">
    <property type="entry name" value="FlgM"/>
    <property type="match status" value="1"/>
</dbReference>
<evidence type="ECO:0000256" key="2">
    <source>
        <dbReference type="ARBA" id="ARBA00017823"/>
    </source>
</evidence>
<keyword evidence="3" id="KW-0678">Repressor</keyword>
<evidence type="ECO:0000313" key="8">
    <source>
        <dbReference type="EMBL" id="MBP1855667.1"/>
    </source>
</evidence>
<accession>A0ABS4ECI9</accession>
<keyword evidence="9" id="KW-1185">Reference proteome</keyword>
<keyword evidence="8" id="KW-0966">Cell projection</keyword>
<feature type="domain" description="Anti-sigma-28 factor FlgM C-terminal" evidence="7">
    <location>
        <begin position="35"/>
        <end position="86"/>
    </location>
</feature>
<evidence type="ECO:0000256" key="5">
    <source>
        <dbReference type="ARBA" id="ARBA00023015"/>
    </source>
</evidence>
<sequence>MDIKNINLNIAVNSYKENISTFYNSKDVSSVTSTDKIELSPVAREMLITTETMNEYIDNKKIDRIKKAIENGTYVIDSNKIAKKMLGRYSERIKK</sequence>
<comment type="caution">
    <text evidence="8">The sequence shown here is derived from an EMBL/GenBank/DDBJ whole genome shotgun (WGS) entry which is preliminary data.</text>
</comment>
<evidence type="ECO:0000256" key="4">
    <source>
        <dbReference type="ARBA" id="ARBA00022795"/>
    </source>
</evidence>
<keyword evidence="5" id="KW-0805">Transcription regulation</keyword>
<evidence type="ECO:0000256" key="1">
    <source>
        <dbReference type="ARBA" id="ARBA00005322"/>
    </source>
</evidence>
<dbReference type="EMBL" id="JAGGJX010000004">
    <property type="protein sequence ID" value="MBP1855667.1"/>
    <property type="molecule type" value="Genomic_DNA"/>
</dbReference>
<evidence type="ECO:0000313" key="9">
    <source>
        <dbReference type="Proteomes" id="UP000767291"/>
    </source>
</evidence>
<dbReference type="RefSeq" id="WP_209457080.1">
    <property type="nucleotide sequence ID" value="NZ_BAAACS010000004.1"/>
</dbReference>
<name>A0ABS4ECI9_9FIRM</name>
<dbReference type="Proteomes" id="UP000767291">
    <property type="component" value="Unassembled WGS sequence"/>
</dbReference>
<reference evidence="8 9" key="1">
    <citation type="submission" date="2021-03" db="EMBL/GenBank/DDBJ databases">
        <title>Genomic Encyclopedia of Type Strains, Phase IV (KMG-IV): sequencing the most valuable type-strain genomes for metagenomic binning, comparative biology and taxonomic classification.</title>
        <authorList>
            <person name="Goeker M."/>
        </authorList>
    </citation>
    <scope>NUCLEOTIDE SEQUENCE [LARGE SCALE GENOMIC DNA]</scope>
    <source>
        <strain evidence="8 9">DSM 1289</strain>
    </source>
</reference>
<dbReference type="NCBIfam" id="TIGR03824">
    <property type="entry name" value="FlgM_jcvi"/>
    <property type="match status" value="1"/>
</dbReference>
<dbReference type="InterPro" id="IPR007412">
    <property type="entry name" value="FlgM"/>
</dbReference>
<dbReference type="InterPro" id="IPR031316">
    <property type="entry name" value="FlgM_C"/>
</dbReference>
<organism evidence="8 9">
    <name type="scientific">Metaclostridioides mangenotii</name>
    <dbReference type="NCBI Taxonomy" id="1540"/>
    <lineage>
        <taxon>Bacteria</taxon>
        <taxon>Bacillati</taxon>
        <taxon>Bacillota</taxon>
        <taxon>Clostridia</taxon>
        <taxon>Peptostreptococcales</taxon>
        <taxon>Peptostreptococcaceae</taxon>
        <taxon>Metaclostridioides</taxon>
    </lineage>
</organism>
<protein>
    <recommendedName>
        <fullName evidence="2">Negative regulator of flagellin synthesis</fullName>
    </recommendedName>
</protein>
<evidence type="ECO:0000256" key="3">
    <source>
        <dbReference type="ARBA" id="ARBA00022491"/>
    </source>
</evidence>
<proteinExistence type="inferred from homology"/>
<evidence type="ECO:0000259" key="7">
    <source>
        <dbReference type="Pfam" id="PF04316"/>
    </source>
</evidence>
<gene>
    <name evidence="8" type="ORF">J2Z43_002065</name>
</gene>
<keyword evidence="6" id="KW-0804">Transcription</keyword>
<keyword evidence="8" id="KW-0282">Flagellum</keyword>
<evidence type="ECO:0000256" key="6">
    <source>
        <dbReference type="ARBA" id="ARBA00023163"/>
    </source>
</evidence>
<dbReference type="SUPFAM" id="SSF101498">
    <property type="entry name" value="Anti-sigma factor FlgM"/>
    <property type="match status" value="1"/>
</dbReference>
<keyword evidence="4" id="KW-1005">Bacterial flagellum biogenesis</keyword>